<evidence type="ECO:0000313" key="2">
    <source>
        <dbReference type="Proteomes" id="UP000184088"/>
    </source>
</evidence>
<protein>
    <submittedName>
        <fullName evidence="1">Uncharacterized protein</fullName>
    </submittedName>
</protein>
<dbReference type="AlphaFoldDB" id="A0A1M4SG46"/>
<dbReference type="OrthoDB" id="9937259at2"/>
<organism evidence="1 2">
    <name type="scientific">Caldanaerobius fijiensis DSM 17918</name>
    <dbReference type="NCBI Taxonomy" id="1121256"/>
    <lineage>
        <taxon>Bacteria</taxon>
        <taxon>Bacillati</taxon>
        <taxon>Bacillota</taxon>
        <taxon>Clostridia</taxon>
        <taxon>Thermoanaerobacterales</taxon>
        <taxon>Thermoanaerobacteraceae</taxon>
        <taxon>Caldanaerobius</taxon>
    </lineage>
</organism>
<dbReference type="Proteomes" id="UP000184088">
    <property type="component" value="Unassembled WGS sequence"/>
</dbReference>
<sequence length="74" mass="8825">MKRVQRYMMRKRMIRRWYAVILAFIVIFLAGFLVVDYNTAWIIEGHGRIRAISIDISNRYINIDLLGNNIKIPL</sequence>
<dbReference type="EMBL" id="FQVH01000001">
    <property type="protein sequence ID" value="SHE31181.1"/>
    <property type="molecule type" value="Genomic_DNA"/>
</dbReference>
<dbReference type="STRING" id="1121256.SAMN02746089_00038"/>
<reference evidence="1 2" key="1">
    <citation type="submission" date="2016-11" db="EMBL/GenBank/DDBJ databases">
        <authorList>
            <person name="Jaros S."/>
            <person name="Januszkiewicz K."/>
            <person name="Wedrychowicz H."/>
        </authorList>
    </citation>
    <scope>NUCLEOTIDE SEQUENCE [LARGE SCALE GENOMIC DNA]</scope>
    <source>
        <strain evidence="1 2">DSM 17918</strain>
    </source>
</reference>
<accession>A0A1M4SG46</accession>
<evidence type="ECO:0000313" key="1">
    <source>
        <dbReference type="EMBL" id="SHE31181.1"/>
    </source>
</evidence>
<proteinExistence type="predicted"/>
<keyword evidence="2" id="KW-1185">Reference proteome</keyword>
<dbReference type="RefSeq" id="WP_073341077.1">
    <property type="nucleotide sequence ID" value="NZ_FQVH01000001.1"/>
</dbReference>
<name>A0A1M4SG46_9THEO</name>
<gene>
    <name evidence="1" type="ORF">SAMN02746089_00038</name>
</gene>